<dbReference type="Proteomes" id="UP000617402">
    <property type="component" value="Unassembled WGS sequence"/>
</dbReference>
<evidence type="ECO:0000256" key="4">
    <source>
        <dbReference type="ARBA" id="ARBA00023136"/>
    </source>
</evidence>
<feature type="transmembrane region" description="Helical" evidence="5">
    <location>
        <begin position="21"/>
        <end position="47"/>
    </location>
</feature>
<proteinExistence type="predicted"/>
<protein>
    <submittedName>
        <fullName evidence="6">DUF4870 domain-containing protein</fullName>
    </submittedName>
</protein>
<comment type="caution">
    <text evidence="6">The sequence shown here is derived from an EMBL/GenBank/DDBJ whole genome shotgun (WGS) entry which is preliminary data.</text>
</comment>
<evidence type="ECO:0000313" key="7">
    <source>
        <dbReference type="Proteomes" id="UP000617402"/>
    </source>
</evidence>
<keyword evidence="4 5" id="KW-0472">Membrane</keyword>
<keyword evidence="2 5" id="KW-0812">Transmembrane</keyword>
<evidence type="ECO:0000256" key="1">
    <source>
        <dbReference type="ARBA" id="ARBA00004141"/>
    </source>
</evidence>
<keyword evidence="7" id="KW-1185">Reference proteome</keyword>
<reference evidence="6 7" key="1">
    <citation type="submission" date="2020-07" db="EMBL/GenBank/DDBJ databases">
        <title>Draft whole-genome sequence of Heliobacterium chlorum DSM 3682, type strain.</title>
        <authorList>
            <person name="Kyndt J.A."/>
            <person name="Meyer T.E."/>
            <person name="Imhoff J.F."/>
        </authorList>
    </citation>
    <scope>NUCLEOTIDE SEQUENCE [LARGE SCALE GENOMIC DNA]</scope>
    <source>
        <strain evidence="6 7">DSM 3682</strain>
    </source>
</reference>
<dbReference type="Pfam" id="PF09685">
    <property type="entry name" value="MamF_MmsF"/>
    <property type="match status" value="1"/>
</dbReference>
<sequence length="123" mass="13964">MNDVIGSPQVPSRDERTWAMLCHLSSLLGFIFPVIGQVVAPLVIWLIKKEDMPFVDDQGKESINFQISILIYAFISFLLVFLGVGILLLMFVGFVQFVMTIVASISANDGKQYRYPYIFRLIK</sequence>
<evidence type="ECO:0000313" key="6">
    <source>
        <dbReference type="EMBL" id="MBC9786286.1"/>
    </source>
</evidence>
<dbReference type="InterPro" id="IPR019109">
    <property type="entry name" value="MamF_MmsF"/>
</dbReference>
<comment type="subcellular location">
    <subcellularLocation>
        <location evidence="1">Membrane</location>
        <topology evidence="1">Multi-pass membrane protein</topology>
    </subcellularLocation>
</comment>
<keyword evidence="3 5" id="KW-1133">Transmembrane helix</keyword>
<feature type="transmembrane region" description="Helical" evidence="5">
    <location>
        <begin position="67"/>
        <end position="95"/>
    </location>
</feature>
<evidence type="ECO:0000256" key="3">
    <source>
        <dbReference type="ARBA" id="ARBA00022989"/>
    </source>
</evidence>
<dbReference type="EMBL" id="JACVHF010000031">
    <property type="protein sequence ID" value="MBC9786286.1"/>
    <property type="molecule type" value="Genomic_DNA"/>
</dbReference>
<dbReference type="RefSeq" id="WP_188041711.1">
    <property type="nucleotide sequence ID" value="NZ_JACVHF010000031.1"/>
</dbReference>
<evidence type="ECO:0000256" key="2">
    <source>
        <dbReference type="ARBA" id="ARBA00022692"/>
    </source>
</evidence>
<organism evidence="6 7">
    <name type="scientific">Heliobacterium chlorum</name>
    <dbReference type="NCBI Taxonomy" id="2698"/>
    <lineage>
        <taxon>Bacteria</taxon>
        <taxon>Bacillati</taxon>
        <taxon>Bacillota</taxon>
        <taxon>Clostridia</taxon>
        <taxon>Eubacteriales</taxon>
        <taxon>Heliobacteriaceae</taxon>
        <taxon>Heliobacterium</taxon>
    </lineage>
</organism>
<gene>
    <name evidence="6" type="ORF">H1S01_17650</name>
</gene>
<name>A0ABR7T6K5_HELCL</name>
<evidence type="ECO:0000256" key="5">
    <source>
        <dbReference type="SAM" id="Phobius"/>
    </source>
</evidence>
<accession>A0ABR7T6K5</accession>